<dbReference type="GO" id="GO:0030162">
    <property type="term" value="P:regulation of proteolysis"/>
    <property type="evidence" value="ECO:0007669"/>
    <property type="project" value="TreeGrafter"/>
</dbReference>
<sequence length="189" mass="20691">MSSLQRVYDDCTRTRTSPLRIHHPQHPPITSPGTLAPRPSVTQPPTFSLSSSLVTPGKKYLVVAADPDAPSPLFSTLLSPMLHLIHAGLEPHGEADEDGWVELKATEEEEAAAVGWLAPNPPVFSTKHRYVFMVYEHPEGLGSGDVRGVLGLEEEGEVGRWARVRWDLDGCERKLGLGEVLGGNYYCVE</sequence>
<accession>A0A6A5YBR4</accession>
<protein>
    <submittedName>
        <fullName evidence="2">PEBP-like protein</fullName>
    </submittedName>
</protein>
<dbReference type="EMBL" id="ML978066">
    <property type="protein sequence ID" value="KAF2022151.1"/>
    <property type="molecule type" value="Genomic_DNA"/>
</dbReference>
<feature type="region of interest" description="Disordered" evidence="1">
    <location>
        <begin position="1"/>
        <end position="47"/>
    </location>
</feature>
<organism evidence="2 3">
    <name type="scientific">Aaosphaeria arxii CBS 175.79</name>
    <dbReference type="NCBI Taxonomy" id="1450172"/>
    <lineage>
        <taxon>Eukaryota</taxon>
        <taxon>Fungi</taxon>
        <taxon>Dikarya</taxon>
        <taxon>Ascomycota</taxon>
        <taxon>Pezizomycotina</taxon>
        <taxon>Dothideomycetes</taxon>
        <taxon>Pleosporomycetidae</taxon>
        <taxon>Pleosporales</taxon>
        <taxon>Pleosporales incertae sedis</taxon>
        <taxon>Aaosphaeria</taxon>
    </lineage>
</organism>
<dbReference type="OrthoDB" id="2506647at2759"/>
<dbReference type="Gene3D" id="3.90.280.10">
    <property type="entry name" value="PEBP-like"/>
    <property type="match status" value="1"/>
</dbReference>
<dbReference type="Proteomes" id="UP000799778">
    <property type="component" value="Unassembled WGS sequence"/>
</dbReference>
<dbReference type="InterPro" id="IPR036610">
    <property type="entry name" value="PEBP-like_sf"/>
</dbReference>
<dbReference type="InterPro" id="IPR008914">
    <property type="entry name" value="PEBP"/>
</dbReference>
<evidence type="ECO:0000313" key="2">
    <source>
        <dbReference type="EMBL" id="KAF2022151.1"/>
    </source>
</evidence>
<dbReference type="Pfam" id="PF01161">
    <property type="entry name" value="PBP"/>
    <property type="match status" value="1"/>
</dbReference>
<dbReference type="CDD" id="cd00866">
    <property type="entry name" value="PEBP_euk"/>
    <property type="match status" value="1"/>
</dbReference>
<gene>
    <name evidence="2" type="ORF">BU24DRAFT_446999</name>
</gene>
<keyword evidence="3" id="KW-1185">Reference proteome</keyword>
<dbReference type="GO" id="GO:0005543">
    <property type="term" value="F:phospholipid binding"/>
    <property type="evidence" value="ECO:0007669"/>
    <property type="project" value="TreeGrafter"/>
</dbReference>
<dbReference type="InterPro" id="IPR035810">
    <property type="entry name" value="PEBP_euk"/>
</dbReference>
<dbReference type="PANTHER" id="PTHR11362:SF78">
    <property type="entry name" value="PROTEASE INHIBITOR"/>
    <property type="match status" value="1"/>
</dbReference>
<dbReference type="GO" id="GO:0030414">
    <property type="term" value="F:peptidase inhibitor activity"/>
    <property type="evidence" value="ECO:0007669"/>
    <property type="project" value="TreeGrafter"/>
</dbReference>
<dbReference type="GO" id="GO:0046578">
    <property type="term" value="P:regulation of Ras protein signal transduction"/>
    <property type="evidence" value="ECO:0007669"/>
    <property type="project" value="TreeGrafter"/>
</dbReference>
<dbReference type="PANTHER" id="PTHR11362">
    <property type="entry name" value="PHOSPHATIDYLETHANOLAMINE-BINDING PROTEIN"/>
    <property type="match status" value="1"/>
</dbReference>
<reference evidence="2" key="1">
    <citation type="journal article" date="2020" name="Stud. Mycol.">
        <title>101 Dothideomycetes genomes: a test case for predicting lifestyles and emergence of pathogens.</title>
        <authorList>
            <person name="Haridas S."/>
            <person name="Albert R."/>
            <person name="Binder M."/>
            <person name="Bloem J."/>
            <person name="Labutti K."/>
            <person name="Salamov A."/>
            <person name="Andreopoulos B."/>
            <person name="Baker S."/>
            <person name="Barry K."/>
            <person name="Bills G."/>
            <person name="Bluhm B."/>
            <person name="Cannon C."/>
            <person name="Castanera R."/>
            <person name="Culley D."/>
            <person name="Daum C."/>
            <person name="Ezra D."/>
            <person name="Gonzalez J."/>
            <person name="Henrissat B."/>
            <person name="Kuo A."/>
            <person name="Liang C."/>
            <person name="Lipzen A."/>
            <person name="Lutzoni F."/>
            <person name="Magnuson J."/>
            <person name="Mondo S."/>
            <person name="Nolan M."/>
            <person name="Ohm R."/>
            <person name="Pangilinan J."/>
            <person name="Park H.-J."/>
            <person name="Ramirez L."/>
            <person name="Alfaro M."/>
            <person name="Sun H."/>
            <person name="Tritt A."/>
            <person name="Yoshinaga Y."/>
            <person name="Zwiers L.-H."/>
            <person name="Turgeon B."/>
            <person name="Goodwin S."/>
            <person name="Spatafora J."/>
            <person name="Crous P."/>
            <person name="Grigoriev I."/>
        </authorList>
    </citation>
    <scope>NUCLEOTIDE SEQUENCE</scope>
    <source>
        <strain evidence="2">CBS 175.79</strain>
    </source>
</reference>
<proteinExistence type="predicted"/>
<dbReference type="RefSeq" id="XP_033390490.1">
    <property type="nucleotide sequence ID" value="XM_033530798.1"/>
</dbReference>
<evidence type="ECO:0000313" key="3">
    <source>
        <dbReference type="Proteomes" id="UP000799778"/>
    </source>
</evidence>
<name>A0A6A5YBR4_9PLEO</name>
<dbReference type="GeneID" id="54288195"/>
<dbReference type="SUPFAM" id="SSF49777">
    <property type="entry name" value="PEBP-like"/>
    <property type="match status" value="1"/>
</dbReference>
<evidence type="ECO:0000256" key="1">
    <source>
        <dbReference type="SAM" id="MobiDB-lite"/>
    </source>
</evidence>
<dbReference type="AlphaFoldDB" id="A0A6A5YBR4"/>